<organism evidence="10 11">
    <name type="scientific">Stachybotrys chlorohalonatus (strain IBT 40285)</name>
    <dbReference type="NCBI Taxonomy" id="1283841"/>
    <lineage>
        <taxon>Eukaryota</taxon>
        <taxon>Fungi</taxon>
        <taxon>Dikarya</taxon>
        <taxon>Ascomycota</taxon>
        <taxon>Pezizomycotina</taxon>
        <taxon>Sordariomycetes</taxon>
        <taxon>Hypocreomycetidae</taxon>
        <taxon>Hypocreales</taxon>
        <taxon>Stachybotryaceae</taxon>
        <taxon>Stachybotrys</taxon>
    </lineage>
</organism>
<dbReference type="Pfam" id="PF03124">
    <property type="entry name" value="EXS"/>
    <property type="match status" value="1"/>
</dbReference>
<comment type="similarity">
    <text evidence="2">Belongs to the SYG1 (TC 2.A.94) family.</text>
</comment>
<evidence type="ECO:0000256" key="7">
    <source>
        <dbReference type="SAM" id="Phobius"/>
    </source>
</evidence>
<name>A0A084QDU1_STAC4</name>
<feature type="domain" description="SPX" evidence="9">
    <location>
        <begin position="1"/>
        <end position="418"/>
    </location>
</feature>
<evidence type="ECO:0000256" key="3">
    <source>
        <dbReference type="ARBA" id="ARBA00022692"/>
    </source>
</evidence>
<feature type="region of interest" description="Disordered" evidence="6">
    <location>
        <begin position="43"/>
        <end position="161"/>
    </location>
</feature>
<feature type="transmembrane region" description="Helical" evidence="7">
    <location>
        <begin position="557"/>
        <end position="577"/>
    </location>
</feature>
<dbReference type="CDD" id="cd14475">
    <property type="entry name" value="SPX_SYG1_like"/>
    <property type="match status" value="1"/>
</dbReference>
<dbReference type="EMBL" id="KL660812">
    <property type="protein sequence ID" value="KFA62126.1"/>
    <property type="molecule type" value="Genomic_DNA"/>
</dbReference>
<feature type="region of interest" description="Disordered" evidence="6">
    <location>
        <begin position="183"/>
        <end position="204"/>
    </location>
</feature>
<feature type="region of interest" description="Disordered" evidence="6">
    <location>
        <begin position="865"/>
        <end position="977"/>
    </location>
</feature>
<dbReference type="InterPro" id="IPR004331">
    <property type="entry name" value="SPX_dom"/>
</dbReference>
<dbReference type="OMA" id="GDMYCSL"/>
<evidence type="ECO:0000313" key="11">
    <source>
        <dbReference type="Proteomes" id="UP000028524"/>
    </source>
</evidence>
<feature type="compositionally biased region" description="Acidic residues" evidence="6">
    <location>
        <begin position="957"/>
        <end position="977"/>
    </location>
</feature>
<keyword evidence="4 7" id="KW-1133">Transmembrane helix</keyword>
<evidence type="ECO:0000256" key="1">
    <source>
        <dbReference type="ARBA" id="ARBA00004141"/>
    </source>
</evidence>
<evidence type="ECO:0000259" key="9">
    <source>
        <dbReference type="PROSITE" id="PS51382"/>
    </source>
</evidence>
<feature type="transmembrane region" description="Helical" evidence="7">
    <location>
        <begin position="515"/>
        <end position="536"/>
    </location>
</feature>
<dbReference type="FunCoup" id="A0A084QDU1">
    <property type="interactions" value="507"/>
</dbReference>
<dbReference type="STRING" id="1283841.A0A084QDU1"/>
<feature type="transmembrane region" description="Helical" evidence="7">
    <location>
        <begin position="783"/>
        <end position="805"/>
    </location>
</feature>
<evidence type="ECO:0000259" key="8">
    <source>
        <dbReference type="PROSITE" id="PS51380"/>
    </source>
</evidence>
<dbReference type="InterPro" id="IPR004342">
    <property type="entry name" value="EXS_C"/>
</dbReference>
<dbReference type="OrthoDB" id="9970435at2759"/>
<dbReference type="Proteomes" id="UP000028524">
    <property type="component" value="Unassembled WGS sequence"/>
</dbReference>
<evidence type="ECO:0000256" key="6">
    <source>
        <dbReference type="SAM" id="MobiDB-lite"/>
    </source>
</evidence>
<evidence type="ECO:0008006" key="12">
    <source>
        <dbReference type="Google" id="ProtNLM"/>
    </source>
</evidence>
<feature type="domain" description="EXS" evidence="8">
    <location>
        <begin position="670"/>
        <end position="866"/>
    </location>
</feature>
<dbReference type="GO" id="GO:0005886">
    <property type="term" value="C:plasma membrane"/>
    <property type="evidence" value="ECO:0007669"/>
    <property type="project" value="TreeGrafter"/>
</dbReference>
<dbReference type="PANTHER" id="PTHR10783:SF103">
    <property type="entry name" value="SOLUTE CARRIER FAMILY 53 MEMBER 1"/>
    <property type="match status" value="1"/>
</dbReference>
<proteinExistence type="inferred from homology"/>
<keyword evidence="3 7" id="KW-0812">Transmembrane</keyword>
<evidence type="ECO:0000313" key="10">
    <source>
        <dbReference type="EMBL" id="KFA62126.1"/>
    </source>
</evidence>
<feature type="transmembrane region" description="Helical" evidence="7">
    <location>
        <begin position="589"/>
        <end position="611"/>
    </location>
</feature>
<feature type="compositionally biased region" description="Polar residues" evidence="6">
    <location>
        <begin position="900"/>
        <end position="910"/>
    </location>
</feature>
<comment type="subcellular location">
    <subcellularLocation>
        <location evidence="1">Membrane</location>
        <topology evidence="1">Multi-pass membrane protein</topology>
    </subcellularLocation>
</comment>
<feature type="region of interest" description="Disordered" evidence="6">
    <location>
        <begin position="288"/>
        <end position="310"/>
    </location>
</feature>
<keyword evidence="5 7" id="KW-0472">Membrane</keyword>
<protein>
    <recommendedName>
        <fullName evidence="12">SPX domain-containing protein</fullName>
    </recommendedName>
</protein>
<dbReference type="AlphaFoldDB" id="A0A084QDU1"/>
<reference evidence="10 11" key="1">
    <citation type="journal article" date="2014" name="BMC Genomics">
        <title>Comparative genome sequencing reveals chemotype-specific gene clusters in the toxigenic black mold Stachybotrys.</title>
        <authorList>
            <person name="Semeiks J."/>
            <person name="Borek D."/>
            <person name="Otwinowski Z."/>
            <person name="Grishin N.V."/>
        </authorList>
    </citation>
    <scope>NUCLEOTIDE SEQUENCE [LARGE SCALE GENOMIC DNA]</scope>
    <source>
        <strain evidence="10 11">IBT 40285</strain>
    </source>
</reference>
<dbReference type="InParanoid" id="A0A084QDU1"/>
<evidence type="ECO:0000256" key="2">
    <source>
        <dbReference type="ARBA" id="ARBA00009665"/>
    </source>
</evidence>
<dbReference type="HOGENOM" id="CLU_006116_1_0_1"/>
<dbReference type="PROSITE" id="PS51380">
    <property type="entry name" value="EXS"/>
    <property type="match status" value="1"/>
</dbReference>
<keyword evidence="11" id="KW-1185">Reference proteome</keyword>
<feature type="transmembrane region" description="Helical" evidence="7">
    <location>
        <begin position="734"/>
        <end position="754"/>
    </location>
</feature>
<feature type="compositionally biased region" description="Basic and acidic residues" evidence="6">
    <location>
        <begin position="929"/>
        <end position="944"/>
    </location>
</feature>
<gene>
    <name evidence="10" type="ORF">S40285_01668</name>
</gene>
<dbReference type="PANTHER" id="PTHR10783">
    <property type="entry name" value="XENOTROPIC AND POLYTROPIC RETROVIRUS RECEPTOR 1-RELATED"/>
    <property type="match status" value="1"/>
</dbReference>
<dbReference type="GO" id="GO:0016036">
    <property type="term" value="P:cellular response to phosphate starvation"/>
    <property type="evidence" value="ECO:0007669"/>
    <property type="project" value="TreeGrafter"/>
</dbReference>
<dbReference type="PROSITE" id="PS51382">
    <property type="entry name" value="SPX"/>
    <property type="match status" value="1"/>
</dbReference>
<feature type="transmembrane region" description="Helical" evidence="7">
    <location>
        <begin position="474"/>
        <end position="495"/>
    </location>
</feature>
<dbReference type="Pfam" id="PF03105">
    <property type="entry name" value="SPX"/>
    <property type="match status" value="1"/>
</dbReference>
<dbReference type="GO" id="GO:0005794">
    <property type="term" value="C:Golgi apparatus"/>
    <property type="evidence" value="ECO:0007669"/>
    <property type="project" value="TreeGrafter"/>
</dbReference>
<accession>A0A084QDU1</accession>
<dbReference type="GO" id="GO:0006817">
    <property type="term" value="P:phosphate ion transport"/>
    <property type="evidence" value="ECO:0007669"/>
    <property type="project" value="TreeGrafter"/>
</dbReference>
<evidence type="ECO:0000256" key="5">
    <source>
        <dbReference type="ARBA" id="ARBA00023136"/>
    </source>
</evidence>
<feature type="compositionally biased region" description="Basic and acidic residues" evidence="6">
    <location>
        <begin position="877"/>
        <end position="891"/>
    </location>
</feature>
<evidence type="ECO:0000256" key="4">
    <source>
        <dbReference type="ARBA" id="ARBA00022989"/>
    </source>
</evidence>
<feature type="compositionally biased region" description="Polar residues" evidence="6">
    <location>
        <begin position="130"/>
        <end position="140"/>
    </location>
</feature>
<sequence length="977" mass="111325">MKFAKELERDAVPEWRVKYLNYKAGKKYVKAVSRAITRASATPRSFGARTPSLFPGEYSRTPLDEDKTPTGNGVIRPKGKDPQRGPGRTISATPSLPVPAHAGHEDQALTSDGKGMQYGSFVATPPTPSPLRSKQSQSTFELPGPAMGPSPGLDDGYKASNLNRDNLGGLSAARRSRTLIDVPNSSGAHFRNNGDLARRPSAGPVVGEGRLRSLFSHTAAGITPSPRNDIQMRNRFDLVREREREFYEFLDSELDKVETFYKLKEQQAGQRLAVLREQLHEMRNRRMQEIHDGRHQNNDNSHEEGRERNQDKLTKWVQPLKAKVFPPGPNSQAFRDMPQTPHVGAQCGDAARDYIRRPEKSEVSYRTAKRKLKLALQEFYRSLELLKSYALLNRTAFRKLNKKYDKAVHARPAYRYTNEKVNKAWFVNSEVLEGHIRTVEDLYARYFERGNHKLAVGKLRSLAQRARDEAGSSFLNGFLIGTGLVFGVQGLVSAAELLWSNDAGVRQQTSYLLQIYGGYFFMLLIFAAICVNCFVWSRNKVNYPFIFEFDQRHLEDWRRIAEFPSLFLFLQGLIIWMNFSPYRSEDFFLYYPIVLIALSVIIIFLPAPVLAHRSRRWFINSHGRLLLAGALPVEFRDFFLGDMYCSLTYATANAELFFCLYANEWDNPVQCNSSHSRVLGFLTALPPIIRFCQCIRRYKDTRNIFPHLVNCGKYTMSIMSAVTLSLYRIDGTRVNLGLFIAFSTINGIYCWAAIWDLFMDFSLLQPHSRNFCLRDILALKARWPYYAIMVVDPILRFSWIFYAIFTHDVQHSTLVSFLVALTEVLRRSVWALLRVENEHCANVAQYKASRDVPLPYRIEPLSADRVSAETSPMLESQEQRDQYKQQQRDAANEESGGLGASSTAVASTLGTVRRRVETPSGRSLSKILAEAHKQDFEKKRKPIEQDAQLEQARNPSDDDDDDDDDDGTDEEQDPEAL</sequence>
<dbReference type="GO" id="GO:0000822">
    <property type="term" value="F:inositol hexakisphosphate binding"/>
    <property type="evidence" value="ECO:0007669"/>
    <property type="project" value="TreeGrafter"/>
</dbReference>